<accession>A0A645H346</accession>
<dbReference type="AlphaFoldDB" id="A0A645H346"/>
<keyword evidence="1" id="KW-1133">Transmembrane helix</keyword>
<protein>
    <submittedName>
        <fullName evidence="2">Uncharacterized protein</fullName>
    </submittedName>
</protein>
<name>A0A645H346_9ZZZZ</name>
<feature type="transmembrane region" description="Helical" evidence="1">
    <location>
        <begin position="102"/>
        <end position="121"/>
    </location>
</feature>
<evidence type="ECO:0000313" key="2">
    <source>
        <dbReference type="EMBL" id="MPN33448.1"/>
    </source>
</evidence>
<feature type="transmembrane region" description="Helical" evidence="1">
    <location>
        <begin position="49"/>
        <end position="70"/>
    </location>
</feature>
<gene>
    <name evidence="2" type="ORF">SDC9_180936</name>
</gene>
<evidence type="ECO:0000256" key="1">
    <source>
        <dbReference type="SAM" id="Phobius"/>
    </source>
</evidence>
<feature type="transmembrane region" description="Helical" evidence="1">
    <location>
        <begin position="141"/>
        <end position="163"/>
    </location>
</feature>
<keyword evidence="1" id="KW-0472">Membrane</keyword>
<reference evidence="2" key="1">
    <citation type="submission" date="2019-08" db="EMBL/GenBank/DDBJ databases">
        <authorList>
            <person name="Kucharzyk K."/>
            <person name="Murdoch R.W."/>
            <person name="Higgins S."/>
            <person name="Loffler F."/>
        </authorList>
    </citation>
    <scope>NUCLEOTIDE SEQUENCE</scope>
</reference>
<keyword evidence="1" id="KW-0812">Transmembrane</keyword>
<organism evidence="2">
    <name type="scientific">bioreactor metagenome</name>
    <dbReference type="NCBI Taxonomy" id="1076179"/>
    <lineage>
        <taxon>unclassified sequences</taxon>
        <taxon>metagenomes</taxon>
        <taxon>ecological metagenomes</taxon>
    </lineage>
</organism>
<dbReference type="EMBL" id="VSSQ01085958">
    <property type="protein sequence ID" value="MPN33448.1"/>
    <property type="molecule type" value="Genomic_DNA"/>
</dbReference>
<sequence>MRKVRFSLLDRLVLTPMEIVIATELMLKVFGAMAVLSALGILPVERADYLGLLGSVFIGTFASPLLLPWIPGGAFSFKGMITGLIGAISVVLFLFSKGSTNWLQLVSYLLILPSLSAFFTMNFTGSSTYTSLSGVEKEMKTALPLIVAALSAGILIRAVSFFIS</sequence>
<feature type="transmembrane region" description="Helical" evidence="1">
    <location>
        <begin position="76"/>
        <end position="95"/>
    </location>
</feature>
<feature type="transmembrane region" description="Helical" evidence="1">
    <location>
        <begin position="20"/>
        <end position="42"/>
    </location>
</feature>
<proteinExistence type="predicted"/>
<comment type="caution">
    <text evidence="2">The sequence shown here is derived from an EMBL/GenBank/DDBJ whole genome shotgun (WGS) entry which is preliminary data.</text>
</comment>